<gene>
    <name evidence="2" type="ORF">KC19_1G134100</name>
</gene>
<accession>A0A8T0J7S4</accession>
<proteinExistence type="predicted"/>
<dbReference type="GO" id="GO:0000712">
    <property type="term" value="P:resolution of meiotic recombination intermediates"/>
    <property type="evidence" value="ECO:0007669"/>
    <property type="project" value="TreeGrafter"/>
</dbReference>
<feature type="compositionally biased region" description="Polar residues" evidence="1">
    <location>
        <begin position="936"/>
        <end position="948"/>
    </location>
</feature>
<reference evidence="2" key="1">
    <citation type="submission" date="2020-06" db="EMBL/GenBank/DDBJ databases">
        <title>WGS assembly of Ceratodon purpureus strain R40.</title>
        <authorList>
            <person name="Carey S.B."/>
            <person name="Jenkins J."/>
            <person name="Shu S."/>
            <person name="Lovell J.T."/>
            <person name="Sreedasyam A."/>
            <person name="Maumus F."/>
            <person name="Tiley G.P."/>
            <person name="Fernandez-Pozo N."/>
            <person name="Barry K."/>
            <person name="Chen C."/>
            <person name="Wang M."/>
            <person name="Lipzen A."/>
            <person name="Daum C."/>
            <person name="Saski C.A."/>
            <person name="Payton A.C."/>
            <person name="Mcbreen J.C."/>
            <person name="Conrad R.E."/>
            <person name="Kollar L.M."/>
            <person name="Olsson S."/>
            <person name="Huttunen S."/>
            <person name="Landis J.B."/>
            <person name="Wickett N.J."/>
            <person name="Johnson M.G."/>
            <person name="Rensing S.A."/>
            <person name="Grimwood J."/>
            <person name="Schmutz J."/>
            <person name="Mcdaniel S.F."/>
        </authorList>
    </citation>
    <scope>NUCLEOTIDE SEQUENCE</scope>
    <source>
        <strain evidence="2">R40</strain>
    </source>
</reference>
<evidence type="ECO:0000256" key="1">
    <source>
        <dbReference type="SAM" id="MobiDB-lite"/>
    </source>
</evidence>
<feature type="region of interest" description="Disordered" evidence="1">
    <location>
        <begin position="535"/>
        <end position="557"/>
    </location>
</feature>
<dbReference type="PANTHER" id="PTHR35764:SF1">
    <property type="entry name" value="PROTEIN SHORTAGE IN CHIASMATA 1"/>
    <property type="match status" value="1"/>
</dbReference>
<evidence type="ECO:0000313" key="3">
    <source>
        <dbReference type="Proteomes" id="UP000822688"/>
    </source>
</evidence>
<dbReference type="AlphaFoldDB" id="A0A8T0J7S4"/>
<dbReference type="InterPro" id="IPR038824">
    <property type="entry name" value="SHOC1-like"/>
</dbReference>
<feature type="compositionally biased region" description="Low complexity" evidence="1">
    <location>
        <begin position="535"/>
        <end position="548"/>
    </location>
</feature>
<name>A0A8T0J7S4_CERPU</name>
<feature type="region of interest" description="Disordered" evidence="1">
    <location>
        <begin position="480"/>
        <end position="518"/>
    </location>
</feature>
<organism evidence="2 3">
    <name type="scientific">Ceratodon purpureus</name>
    <name type="common">Fire moss</name>
    <name type="synonym">Dicranum purpureum</name>
    <dbReference type="NCBI Taxonomy" id="3225"/>
    <lineage>
        <taxon>Eukaryota</taxon>
        <taxon>Viridiplantae</taxon>
        <taxon>Streptophyta</taxon>
        <taxon>Embryophyta</taxon>
        <taxon>Bryophyta</taxon>
        <taxon>Bryophytina</taxon>
        <taxon>Bryopsida</taxon>
        <taxon>Dicranidae</taxon>
        <taxon>Pseudoditrichales</taxon>
        <taxon>Ditrichaceae</taxon>
        <taxon>Ceratodon</taxon>
    </lineage>
</organism>
<comment type="caution">
    <text evidence="2">The sequence shown here is derived from an EMBL/GenBank/DDBJ whole genome shotgun (WGS) entry which is preliminary data.</text>
</comment>
<feature type="region of interest" description="Disordered" evidence="1">
    <location>
        <begin position="432"/>
        <end position="455"/>
    </location>
</feature>
<protein>
    <submittedName>
        <fullName evidence="2">Uncharacterized protein</fullName>
    </submittedName>
</protein>
<keyword evidence="3" id="KW-1185">Reference proteome</keyword>
<dbReference type="Proteomes" id="UP000822688">
    <property type="component" value="Chromosome 1"/>
</dbReference>
<dbReference type="PANTHER" id="PTHR35764">
    <property type="entry name" value="PROTEIN SHORTAGE IN CHIASMATA 1"/>
    <property type="match status" value="1"/>
</dbReference>
<evidence type="ECO:0000313" key="2">
    <source>
        <dbReference type="EMBL" id="KAG0590903.1"/>
    </source>
</evidence>
<dbReference type="EMBL" id="CM026421">
    <property type="protein sequence ID" value="KAG0590903.1"/>
    <property type="molecule type" value="Genomic_DNA"/>
</dbReference>
<sequence>MARIRFKCPSINRGVVSSEIAEENYQKSLLPERDDLLAAEETICSNGNGEGSETLALEVFRKCMQVIQSDDNPAMGVDVSYPTWIAEKLMLQLLPEPLVSFASGGGEVLIRPVEACVWFEDETSTIASTTCDSGGFLMVQEMEFDVEDLFCKLEGQRKKLLVESSSPVDSDVSEDFRKLKVQDFETAPVSFPLSSSQETRSQKSIQGLGGAVLQTTSEVADCRVAVKPFEAPAYDSGMWNFPEMSDLEIVEPCTIPMILNPRAEYDCEVLSDDLSCLLDSSGATPSMLDELAPDLGIATQFPQERGPCSVSVCNTLLEDPSIDSSIRAMKPLQTQNLSENLKIIKNDRFEQSPRVKDLSCDRHVKSTSNSGVTFVDLTGADGFSPSDLIANDTEENSGIFRNQERRLPGGTGISLSASTLKSMVSLCTAAKNDNSDNSTLSDEKTQCSTAPPPSFLKFNSTRSVGVLLPTNEKHVYKEVISRKQSSESNPKNFERRQNSTRQGITRRDLEAIHSQRRGPTPLAAASFEEIPQAVTAPPSSAATAPSQHPKNEQLFGDKCSGSREVKMMKRKPLVIVAANVMEPDGPILPRRRSSYQRILALENEQLQVVERERHLPVDLILSPSTCLIVYTAAKMKLNWDPSFVYKECSAFIADIIVNCQMKAMSFSFGKCYMVFEGEPAFTSFILQATPKLAVAAAGFGMQVQCFVSGSPQCTEDIALMCIERVRKKAKRPYPLLMSECENDDELFLEQFASLNPLAAHAILCLNRDLNVPLSKFMLLSHDAMADALQGFEVPAESLRLFKLQSEYRKLKEGQGPRGTMRPEETYPDNFPFLPLASSGIDDFETTFNDSSGRGGYRNPFCPNLDRIFEMDPLGDGPTNEEHIAFSPPLHPAFQLDPKFDEDFTPERCFKFWDDPYQLSECEHSPVEPWLEERPTQRPTTQRNSNRSQKPGYVQSCLDDWIEKMKRAKSDPNCTKQESESEFLNLAKATIPSQALHQKDFFPTLNFELHGQEKVLSTINTTPAKRAASALDLFRHQKGISRPLQKKLKPLSRPPHLRSTVVDVTSIQAAQAHLSKRFCFKPVTNPSRFSRSS</sequence>
<feature type="region of interest" description="Disordered" evidence="1">
    <location>
        <begin position="927"/>
        <end position="951"/>
    </location>
</feature>